<dbReference type="SUPFAM" id="SSF100879">
    <property type="entry name" value="Lesion bypass DNA polymerase (Y-family), little finger domain"/>
    <property type="match status" value="1"/>
</dbReference>
<dbReference type="Gene3D" id="3.30.70.270">
    <property type="match status" value="1"/>
</dbReference>
<dbReference type="Proteomes" id="UP000321201">
    <property type="component" value="Unassembled WGS sequence"/>
</dbReference>
<dbReference type="FunCoup" id="A0A5C7ENW7">
    <property type="interactions" value="468"/>
</dbReference>
<dbReference type="OrthoDB" id="5289889at2"/>
<dbReference type="Gene3D" id="3.40.1170.60">
    <property type="match status" value="1"/>
</dbReference>
<dbReference type="AlphaFoldDB" id="A0A5C7ENW7"/>
<dbReference type="PROSITE" id="PS50173">
    <property type="entry name" value="UMUC"/>
    <property type="match status" value="1"/>
</dbReference>
<sequence>MPLRALFVDFDAYFASVEQQDDPKLRGRPVAVVPVMADTTCCIAVSYAAKRYGIKTGTQVAEARRRCPGLVLLPARHERYIEVHHQLVQAVESCIPVDAVLSIDEMACTLTGSWCMPERAREIACRVKAAVREVGEALTCSIGIAPNRFLAKTASKMDKPDGLTVIREEDLPQALYRLELGDLNGIGPRMRVRLQRAGILSVRDLYAASAAALRRVWGGIEGERMYARLRGETLPEPEAKRASIGHSHVLAPELRGDDAALAVLHRLLQKAAWRLRKLGYLAGGLRLSLRHADGHGWHGKRRLGATQDTLVLVQAMTELWEARPRRKPPLLGVGVTLTHLSEARGQSLDLFAEAAARARLNEVVDRLNARFGRNTVYFGGAHGALEAAPMRIAFTHVPDPRTER</sequence>
<dbReference type="InterPro" id="IPR050116">
    <property type="entry name" value="DNA_polymerase-Y"/>
</dbReference>
<dbReference type="PANTHER" id="PTHR11076">
    <property type="entry name" value="DNA REPAIR POLYMERASE UMUC / TRANSFERASE FAMILY MEMBER"/>
    <property type="match status" value="1"/>
</dbReference>
<dbReference type="InterPro" id="IPR043128">
    <property type="entry name" value="Rev_trsase/Diguanyl_cyclase"/>
</dbReference>
<dbReference type="InterPro" id="IPR043502">
    <property type="entry name" value="DNA/RNA_pol_sf"/>
</dbReference>
<dbReference type="CDD" id="cd00424">
    <property type="entry name" value="PolY"/>
    <property type="match status" value="1"/>
</dbReference>
<dbReference type="Pfam" id="PF00817">
    <property type="entry name" value="IMS"/>
    <property type="match status" value="1"/>
</dbReference>
<accession>A0A5C7ENW7</accession>
<dbReference type="PANTHER" id="PTHR11076:SF33">
    <property type="entry name" value="DNA POLYMERASE KAPPA"/>
    <property type="match status" value="1"/>
</dbReference>
<reference evidence="3 4" key="1">
    <citation type="submission" date="2019-08" db="EMBL/GenBank/DDBJ databases">
        <title>Pelomicrobium methylotrophicum gen. nov., sp. nov. a moderately thermophilic, facultatively anaerobic, lithoautotrophic and methylotrophic bacterium isolated from a terrestrial mud volcano.</title>
        <authorList>
            <person name="Slobodkina G.B."/>
            <person name="Merkel A.Y."/>
            <person name="Slobodkin A.I."/>
        </authorList>
    </citation>
    <scope>NUCLEOTIDE SEQUENCE [LARGE SCALE GENOMIC DNA]</scope>
    <source>
        <strain evidence="3 4">SM250</strain>
    </source>
</reference>
<dbReference type="GO" id="GO:0003887">
    <property type="term" value="F:DNA-directed DNA polymerase activity"/>
    <property type="evidence" value="ECO:0007669"/>
    <property type="project" value="UniProtKB-KW"/>
</dbReference>
<dbReference type="RefSeq" id="WP_147798651.1">
    <property type="nucleotide sequence ID" value="NZ_VPFL01000003.1"/>
</dbReference>
<dbReference type="InterPro" id="IPR017961">
    <property type="entry name" value="DNA_pol_Y-fam_little_finger"/>
</dbReference>
<keyword evidence="4" id="KW-1185">Reference proteome</keyword>
<comment type="similarity">
    <text evidence="1">Belongs to the DNA polymerase type-Y family.</text>
</comment>
<dbReference type="Gene3D" id="3.30.1490.100">
    <property type="entry name" value="DNA polymerase, Y-family, little finger domain"/>
    <property type="match status" value="1"/>
</dbReference>
<dbReference type="InParanoid" id="A0A5C7ENW7"/>
<organism evidence="3 4">
    <name type="scientific">Pelomicrobium methylotrophicum</name>
    <dbReference type="NCBI Taxonomy" id="2602750"/>
    <lineage>
        <taxon>Bacteria</taxon>
        <taxon>Pseudomonadati</taxon>
        <taxon>Pseudomonadota</taxon>
        <taxon>Hydrogenophilia</taxon>
        <taxon>Hydrogenophilia incertae sedis</taxon>
        <taxon>Pelomicrobium</taxon>
    </lineage>
</organism>
<dbReference type="GO" id="GO:0006281">
    <property type="term" value="P:DNA repair"/>
    <property type="evidence" value="ECO:0007669"/>
    <property type="project" value="InterPro"/>
</dbReference>
<comment type="caution">
    <text evidence="3">The sequence shown here is derived from an EMBL/GenBank/DDBJ whole genome shotgun (WGS) entry which is preliminary data.</text>
</comment>
<dbReference type="InterPro" id="IPR001126">
    <property type="entry name" value="UmuC"/>
</dbReference>
<dbReference type="Gene3D" id="1.10.150.20">
    <property type="entry name" value="5' to 3' exonuclease, C-terminal subdomain"/>
    <property type="match status" value="1"/>
</dbReference>
<protein>
    <submittedName>
        <fullName evidence="3">DUF4113 domain-containing protein</fullName>
    </submittedName>
</protein>
<evidence type="ECO:0000259" key="2">
    <source>
        <dbReference type="PROSITE" id="PS50173"/>
    </source>
</evidence>
<evidence type="ECO:0000313" key="3">
    <source>
        <dbReference type="EMBL" id="TXF13007.1"/>
    </source>
</evidence>
<name>A0A5C7ENW7_9PROT</name>
<feature type="domain" description="UmuC" evidence="2">
    <location>
        <begin position="5"/>
        <end position="187"/>
    </location>
</feature>
<proteinExistence type="inferred from homology"/>
<dbReference type="EMBL" id="VPFL01000003">
    <property type="protein sequence ID" value="TXF13007.1"/>
    <property type="molecule type" value="Genomic_DNA"/>
</dbReference>
<dbReference type="GO" id="GO:0009432">
    <property type="term" value="P:SOS response"/>
    <property type="evidence" value="ECO:0007669"/>
    <property type="project" value="TreeGrafter"/>
</dbReference>
<evidence type="ECO:0000256" key="1">
    <source>
        <dbReference type="ARBA" id="ARBA00010945"/>
    </source>
</evidence>
<dbReference type="GO" id="GO:0003684">
    <property type="term" value="F:damaged DNA binding"/>
    <property type="evidence" value="ECO:0007669"/>
    <property type="project" value="InterPro"/>
</dbReference>
<dbReference type="GO" id="GO:0005829">
    <property type="term" value="C:cytosol"/>
    <property type="evidence" value="ECO:0007669"/>
    <property type="project" value="TreeGrafter"/>
</dbReference>
<dbReference type="SUPFAM" id="SSF56672">
    <property type="entry name" value="DNA/RNA polymerases"/>
    <property type="match status" value="1"/>
</dbReference>
<dbReference type="Pfam" id="PF11799">
    <property type="entry name" value="IMS_C"/>
    <property type="match status" value="1"/>
</dbReference>
<gene>
    <name evidence="3" type="ORF">FR698_02710</name>
</gene>
<dbReference type="GO" id="GO:0042276">
    <property type="term" value="P:error-prone translesion synthesis"/>
    <property type="evidence" value="ECO:0007669"/>
    <property type="project" value="TreeGrafter"/>
</dbReference>
<dbReference type="InterPro" id="IPR036775">
    <property type="entry name" value="DNA_pol_Y-fam_lit_finger_sf"/>
</dbReference>
<evidence type="ECO:0000313" key="4">
    <source>
        <dbReference type="Proteomes" id="UP000321201"/>
    </source>
</evidence>